<dbReference type="AlphaFoldDB" id="A0A480A512"/>
<sequence>MLKFNPPLEPQDFDEKVRQPGNNWLAKNTDHKKRPIDYWSKFKSDLADGFNNLCGYSVMYEPVGTLEHFLSCENHRHLAYEWSNYRFASGWINSSKGTLDHQVLDPFEVEDEWFEILLPSLQLVVTDKVPPEKLEKAEFTLKRLRLQNGSQVMRQRQVWYNLYCAGSIDLEGLEKMAPLIARAVKKQQANSDKE</sequence>
<dbReference type="RefSeq" id="WP_137668377.1">
    <property type="nucleotide sequence ID" value="NZ_BJCE01000149.1"/>
</dbReference>
<comment type="caution">
    <text evidence="2">The sequence shown here is derived from an EMBL/GenBank/DDBJ whole genome shotgun (WGS) entry which is preliminary data.</text>
</comment>
<accession>A0A480A512</accession>
<evidence type="ECO:0000313" key="2">
    <source>
        <dbReference type="EMBL" id="GCL38518.1"/>
    </source>
</evidence>
<proteinExistence type="predicted"/>
<evidence type="ECO:0000313" key="3">
    <source>
        <dbReference type="Proteomes" id="UP000300142"/>
    </source>
</evidence>
<gene>
    <name evidence="2" type="ORF">SR1949_36350</name>
</gene>
<name>A0A480A512_9CYAN</name>
<evidence type="ECO:0000256" key="1">
    <source>
        <dbReference type="SAM" id="MobiDB-lite"/>
    </source>
</evidence>
<dbReference type="Proteomes" id="UP000300142">
    <property type="component" value="Unassembled WGS sequence"/>
</dbReference>
<organism evidence="2 3">
    <name type="scientific">Sphaerospermopsis reniformis</name>
    <dbReference type="NCBI Taxonomy" id="531300"/>
    <lineage>
        <taxon>Bacteria</taxon>
        <taxon>Bacillati</taxon>
        <taxon>Cyanobacteriota</taxon>
        <taxon>Cyanophyceae</taxon>
        <taxon>Nostocales</taxon>
        <taxon>Aphanizomenonaceae</taxon>
        <taxon>Sphaerospermopsis</taxon>
    </lineage>
</organism>
<keyword evidence="3" id="KW-1185">Reference proteome</keyword>
<dbReference type="EMBL" id="BJCE01000149">
    <property type="protein sequence ID" value="GCL38518.1"/>
    <property type="molecule type" value="Genomic_DNA"/>
</dbReference>
<reference evidence="3" key="1">
    <citation type="submission" date="2019-02" db="EMBL/GenBank/DDBJ databases">
        <title>Draft genome sequence of Sphaerospermopsis reniformis NIES-1949.</title>
        <authorList>
            <person name="Yamaguchi H."/>
            <person name="Suzuki S."/>
            <person name="Kawachi M."/>
        </authorList>
    </citation>
    <scope>NUCLEOTIDE SEQUENCE [LARGE SCALE GENOMIC DNA]</scope>
    <source>
        <strain evidence="3">NIES-1949</strain>
    </source>
</reference>
<evidence type="ECO:0008006" key="4">
    <source>
        <dbReference type="Google" id="ProtNLM"/>
    </source>
</evidence>
<feature type="region of interest" description="Disordered" evidence="1">
    <location>
        <begin position="1"/>
        <end position="26"/>
    </location>
</feature>
<protein>
    <recommendedName>
        <fullName evidence="4">TIGR02646 family protein</fullName>
    </recommendedName>
</protein>